<accession>A0A9X2I6B1</accession>
<dbReference type="GO" id="GO:0016747">
    <property type="term" value="F:acyltransferase activity, transferring groups other than amino-acyl groups"/>
    <property type="evidence" value="ECO:0007669"/>
    <property type="project" value="InterPro"/>
</dbReference>
<dbReference type="Proteomes" id="UP001139150">
    <property type="component" value="Unassembled WGS sequence"/>
</dbReference>
<feature type="domain" description="N-acetyltransferase" evidence="3">
    <location>
        <begin position="1"/>
        <end position="156"/>
    </location>
</feature>
<dbReference type="PANTHER" id="PTHR43420">
    <property type="entry name" value="ACETYLTRANSFERASE"/>
    <property type="match status" value="1"/>
</dbReference>
<dbReference type="PANTHER" id="PTHR43420:SF44">
    <property type="entry name" value="ACETYLTRANSFERASE YPEA"/>
    <property type="match status" value="1"/>
</dbReference>
<evidence type="ECO:0000256" key="1">
    <source>
        <dbReference type="ARBA" id="ARBA00022679"/>
    </source>
</evidence>
<evidence type="ECO:0000313" key="4">
    <source>
        <dbReference type="EMBL" id="MCL7748807.1"/>
    </source>
</evidence>
<dbReference type="InterPro" id="IPR050680">
    <property type="entry name" value="YpeA/RimI_acetyltransf"/>
</dbReference>
<dbReference type="InterPro" id="IPR000182">
    <property type="entry name" value="GNAT_dom"/>
</dbReference>
<evidence type="ECO:0000256" key="2">
    <source>
        <dbReference type="ARBA" id="ARBA00023315"/>
    </source>
</evidence>
<dbReference type="InterPro" id="IPR016181">
    <property type="entry name" value="Acyl_CoA_acyltransferase"/>
</dbReference>
<keyword evidence="1" id="KW-0808">Transferase</keyword>
<dbReference type="RefSeq" id="WP_250097695.1">
    <property type="nucleotide sequence ID" value="NZ_JAKRYL010000019.1"/>
</dbReference>
<dbReference type="AlphaFoldDB" id="A0A9X2I6B1"/>
<dbReference type="Gene3D" id="3.40.630.30">
    <property type="match status" value="1"/>
</dbReference>
<proteinExistence type="predicted"/>
<protein>
    <submittedName>
        <fullName evidence="4">GNAT family N-acetyltransferase</fullName>
    </submittedName>
</protein>
<dbReference type="CDD" id="cd04301">
    <property type="entry name" value="NAT_SF"/>
    <property type="match status" value="1"/>
</dbReference>
<name>A0A9X2I6B1_9BACI</name>
<dbReference type="SUPFAM" id="SSF55729">
    <property type="entry name" value="Acyl-CoA N-acyltransferases (Nat)"/>
    <property type="match status" value="1"/>
</dbReference>
<sequence>MFRLIKNEMNKIDIEKEIMNSNEEYNTIAFDKEFLKEEDIFKEHKEAEELDIERYLVKTGEEYIGILNYGMSSPRFQKPWLSLIAIHKKYQGLGYAKKLYMAYEKLMKDKQVSCIQIAVHSTNEKALNFWTSLGFIKFDERTYEGKVFFSFEKDLS</sequence>
<gene>
    <name evidence="4" type="ORF">MF646_16930</name>
</gene>
<reference evidence="4" key="1">
    <citation type="submission" date="2022-02" db="EMBL/GenBank/DDBJ databases">
        <title>Halalkalibacter sp. nov. isolated from Lonar Lake, India.</title>
        <authorList>
            <person name="Joshi A."/>
            <person name="Thite S."/>
            <person name="Lodha T."/>
        </authorList>
    </citation>
    <scope>NUCLEOTIDE SEQUENCE</scope>
    <source>
        <strain evidence="4">MEB205</strain>
    </source>
</reference>
<evidence type="ECO:0000259" key="3">
    <source>
        <dbReference type="PROSITE" id="PS51186"/>
    </source>
</evidence>
<comment type="caution">
    <text evidence="4">The sequence shown here is derived from an EMBL/GenBank/DDBJ whole genome shotgun (WGS) entry which is preliminary data.</text>
</comment>
<keyword evidence="2" id="KW-0012">Acyltransferase</keyword>
<dbReference type="Pfam" id="PF00583">
    <property type="entry name" value="Acetyltransf_1"/>
    <property type="match status" value="1"/>
</dbReference>
<organism evidence="4 5">
    <name type="scientific">Halalkalibacter alkaliphilus</name>
    <dbReference type="NCBI Taxonomy" id="2917993"/>
    <lineage>
        <taxon>Bacteria</taxon>
        <taxon>Bacillati</taxon>
        <taxon>Bacillota</taxon>
        <taxon>Bacilli</taxon>
        <taxon>Bacillales</taxon>
        <taxon>Bacillaceae</taxon>
        <taxon>Halalkalibacter</taxon>
    </lineage>
</organism>
<dbReference type="PROSITE" id="PS51186">
    <property type="entry name" value="GNAT"/>
    <property type="match status" value="1"/>
</dbReference>
<dbReference type="EMBL" id="JAKRYL010000019">
    <property type="protein sequence ID" value="MCL7748807.1"/>
    <property type="molecule type" value="Genomic_DNA"/>
</dbReference>
<evidence type="ECO:0000313" key="5">
    <source>
        <dbReference type="Proteomes" id="UP001139150"/>
    </source>
</evidence>
<keyword evidence="5" id="KW-1185">Reference proteome</keyword>